<name>A0AAD8KVW6_TARER</name>
<feature type="region of interest" description="Disordered" evidence="1">
    <location>
        <begin position="36"/>
        <end position="57"/>
    </location>
</feature>
<dbReference type="EMBL" id="JAUHHV010000003">
    <property type="protein sequence ID" value="KAK1430003.1"/>
    <property type="molecule type" value="Genomic_DNA"/>
</dbReference>
<accession>A0AAD8KVW6</accession>
<keyword evidence="4" id="KW-1185">Reference proteome</keyword>
<evidence type="ECO:0000313" key="3">
    <source>
        <dbReference type="EMBL" id="KAK1430003.1"/>
    </source>
</evidence>
<proteinExistence type="predicted"/>
<evidence type="ECO:0000256" key="1">
    <source>
        <dbReference type="SAM" id="MobiDB-lite"/>
    </source>
</evidence>
<dbReference type="Proteomes" id="UP001229421">
    <property type="component" value="Unassembled WGS sequence"/>
</dbReference>
<dbReference type="Pfam" id="PF03101">
    <property type="entry name" value="FAR1"/>
    <property type="match status" value="1"/>
</dbReference>
<sequence length="225" mass="25592">MYEVYAAKAGFDISLSTIARTNGLITHRYIVCNKQGKPRPKNVDTMDNASTSTNKRNSNHKVTGCLACIRVKVVPGTTSFILYEFIEEHNHGLLSIENMDLSRRSRQLRFTDQRNIHQLNTTGFGATIAHRVQTTLKGGHHNVRGSKTDYTNFSRDIKCFIGDKDAEMLKVMMEGHVKHLDNFSYEQVEFNHELTALFWADDICKCNYTVFGDVLAFDATFDTNK</sequence>
<gene>
    <name evidence="3" type="ORF">QVD17_12423</name>
</gene>
<comment type="caution">
    <text evidence="3">The sequence shown here is derived from an EMBL/GenBank/DDBJ whole genome shotgun (WGS) entry which is preliminary data.</text>
</comment>
<dbReference type="InterPro" id="IPR004330">
    <property type="entry name" value="FAR1_DNA_bnd_dom"/>
</dbReference>
<evidence type="ECO:0000313" key="4">
    <source>
        <dbReference type="Proteomes" id="UP001229421"/>
    </source>
</evidence>
<protein>
    <recommendedName>
        <fullName evidence="2">FAR1 domain-containing protein</fullName>
    </recommendedName>
</protein>
<feature type="compositionally biased region" description="Polar residues" evidence="1">
    <location>
        <begin position="45"/>
        <end position="56"/>
    </location>
</feature>
<evidence type="ECO:0000259" key="2">
    <source>
        <dbReference type="Pfam" id="PF03101"/>
    </source>
</evidence>
<feature type="domain" description="FAR1" evidence="2">
    <location>
        <begin position="2"/>
        <end position="94"/>
    </location>
</feature>
<dbReference type="AlphaFoldDB" id="A0AAD8KVW6"/>
<reference evidence="3" key="1">
    <citation type="journal article" date="2023" name="bioRxiv">
        <title>Improved chromosome-level genome assembly for marigold (Tagetes erecta).</title>
        <authorList>
            <person name="Jiang F."/>
            <person name="Yuan L."/>
            <person name="Wang S."/>
            <person name="Wang H."/>
            <person name="Xu D."/>
            <person name="Wang A."/>
            <person name="Fan W."/>
        </authorList>
    </citation>
    <scope>NUCLEOTIDE SEQUENCE</scope>
    <source>
        <strain evidence="3">WSJ</strain>
        <tissue evidence="3">Leaf</tissue>
    </source>
</reference>
<dbReference type="PANTHER" id="PTHR47718:SF12">
    <property type="entry name" value="PROTEIN FAR1-RELATED SEQUENCE"/>
    <property type="match status" value="1"/>
</dbReference>
<dbReference type="PANTHER" id="PTHR47718">
    <property type="entry name" value="OS01G0519700 PROTEIN"/>
    <property type="match status" value="1"/>
</dbReference>
<organism evidence="3 4">
    <name type="scientific">Tagetes erecta</name>
    <name type="common">African marigold</name>
    <dbReference type="NCBI Taxonomy" id="13708"/>
    <lineage>
        <taxon>Eukaryota</taxon>
        <taxon>Viridiplantae</taxon>
        <taxon>Streptophyta</taxon>
        <taxon>Embryophyta</taxon>
        <taxon>Tracheophyta</taxon>
        <taxon>Spermatophyta</taxon>
        <taxon>Magnoliopsida</taxon>
        <taxon>eudicotyledons</taxon>
        <taxon>Gunneridae</taxon>
        <taxon>Pentapetalae</taxon>
        <taxon>asterids</taxon>
        <taxon>campanulids</taxon>
        <taxon>Asterales</taxon>
        <taxon>Asteraceae</taxon>
        <taxon>Asteroideae</taxon>
        <taxon>Heliantheae alliance</taxon>
        <taxon>Tageteae</taxon>
        <taxon>Tagetes</taxon>
    </lineage>
</organism>